<reference evidence="3" key="1">
    <citation type="submission" date="2019-03" db="EMBL/GenBank/DDBJ databases">
        <title>Snf2 controls pulcherriminic acid biosynthesis and connects pigmentation and antifungal activity of the yeast Metschnikowia pulcherrima.</title>
        <authorList>
            <person name="Gore-Lloyd D."/>
            <person name="Sumann I."/>
            <person name="Brachmann A.O."/>
            <person name="Schneeberger K."/>
            <person name="Ortiz-Merino R.A."/>
            <person name="Moreno-Beltran M."/>
            <person name="Schlaefli M."/>
            <person name="Kirner P."/>
            <person name="Santos Kron A."/>
            <person name="Wolfe K.H."/>
            <person name="Piel J."/>
            <person name="Ahrens C.H."/>
            <person name="Henk D."/>
            <person name="Freimoser F.M."/>
        </authorList>
    </citation>
    <scope>NUCLEOTIDE SEQUENCE [LARGE SCALE GENOMIC DNA]</scope>
    <source>
        <strain evidence="3">APC 1.2</strain>
    </source>
</reference>
<evidence type="ECO:0000313" key="3">
    <source>
        <dbReference type="Proteomes" id="UP000292447"/>
    </source>
</evidence>
<keyword evidence="1" id="KW-0175">Coiled coil</keyword>
<dbReference type="Proteomes" id="UP000292447">
    <property type="component" value="Chromosome I"/>
</dbReference>
<sequence>MASMKHWHSSPTREFSSLEAIEERQRARAGQLYQPMLSPIKTATNTDQRLRLRAQMRQMRDELRHERQALSREKTVVDEDRILRLNMLQEQAEALEVDLDLLLQEESEAREENRSDSVQKKFTSGALAPDPLDIKYLQDLEEELEDFLAQEELELEAQLRDLQL</sequence>
<evidence type="ECO:0000256" key="1">
    <source>
        <dbReference type="SAM" id="Coils"/>
    </source>
</evidence>
<feature type="coiled-coil region" evidence="1">
    <location>
        <begin position="49"/>
        <end position="112"/>
    </location>
</feature>
<name>A0A4P6XIK9_9ASCO</name>
<organism evidence="2 3">
    <name type="scientific">Metschnikowia aff. pulcherrima</name>
    <dbReference type="NCBI Taxonomy" id="2163413"/>
    <lineage>
        <taxon>Eukaryota</taxon>
        <taxon>Fungi</taxon>
        <taxon>Dikarya</taxon>
        <taxon>Ascomycota</taxon>
        <taxon>Saccharomycotina</taxon>
        <taxon>Pichiomycetes</taxon>
        <taxon>Metschnikowiaceae</taxon>
        <taxon>Metschnikowia</taxon>
    </lineage>
</organism>
<dbReference type="AlphaFoldDB" id="A0A4P6XIK9"/>
<proteinExistence type="predicted"/>
<evidence type="ECO:0000313" key="2">
    <source>
        <dbReference type="EMBL" id="QBM85886.1"/>
    </source>
</evidence>
<keyword evidence="3" id="KW-1185">Reference proteome</keyword>
<dbReference type="EMBL" id="CP034456">
    <property type="protein sequence ID" value="QBM85886.1"/>
    <property type="molecule type" value="Genomic_DNA"/>
</dbReference>
<gene>
    <name evidence="2" type="ORF">METSCH_A05170</name>
</gene>
<accession>A0A4P6XIK9</accession>
<protein>
    <submittedName>
        <fullName evidence="2">Uncharacterized protein</fullName>
    </submittedName>
</protein>